<name>A0ABS0T2L1_9CAUL</name>
<protein>
    <submittedName>
        <fullName evidence="3">SWIM zinc finger family protein</fullName>
    </submittedName>
</protein>
<comment type="caution">
    <text evidence="3">The sequence shown here is derived from an EMBL/GenBank/DDBJ whole genome shotgun (WGS) entry which is preliminary data.</text>
</comment>
<keyword evidence="4" id="KW-1185">Reference proteome</keyword>
<evidence type="ECO:0000313" key="4">
    <source>
        <dbReference type="Proteomes" id="UP000639859"/>
    </source>
</evidence>
<dbReference type="PROSITE" id="PS50966">
    <property type="entry name" value="ZF_SWIM"/>
    <property type="match status" value="1"/>
</dbReference>
<evidence type="ECO:0000256" key="1">
    <source>
        <dbReference type="PROSITE-ProRule" id="PRU00325"/>
    </source>
</evidence>
<feature type="non-terminal residue" evidence="3">
    <location>
        <position position="311"/>
    </location>
</feature>
<dbReference type="InterPro" id="IPR007527">
    <property type="entry name" value="Znf_SWIM"/>
</dbReference>
<gene>
    <name evidence="3" type="ORF">I4Q42_20865</name>
</gene>
<sequence>MSLFDADIWRERMDERWFESGVAIADKGDVDLVSIEDEAVTAHVTGSAGDLYVVELRAPAGEGSCTCPGFEKFGACKHQAAVVAAVNNLDATAFRELQSRINQIRDSLSLESRENLIGLIIDLAKKNPNVMQALKQEEEINSSHFALDSDTLNKIIKNIENKNAETSVGSKNLKDELESNILELEKLLADISPPPLGHNHPPDSVEEEYSEFVKQIRQSQIAVSSIKNELSMPTPDTITIAKAGQKLHIASNWLGKKVNLAADEASKTVGKAAAVALIGLSTVSLAKWEVIAQKIASAAQAVIAWVASTIA</sequence>
<evidence type="ECO:0000259" key="2">
    <source>
        <dbReference type="PROSITE" id="PS50966"/>
    </source>
</evidence>
<dbReference type="Proteomes" id="UP000639859">
    <property type="component" value="Unassembled WGS sequence"/>
</dbReference>
<proteinExistence type="predicted"/>
<dbReference type="EMBL" id="JADWOX010000019">
    <property type="protein sequence ID" value="MBI1686126.1"/>
    <property type="molecule type" value="Genomic_DNA"/>
</dbReference>
<keyword evidence="1" id="KW-0479">Metal-binding</keyword>
<feature type="domain" description="SWIM-type" evidence="2">
    <location>
        <begin position="52"/>
        <end position="87"/>
    </location>
</feature>
<accession>A0ABS0T2L1</accession>
<keyword evidence="1" id="KW-0863">Zinc-finger</keyword>
<dbReference type="RefSeq" id="WP_198578023.1">
    <property type="nucleotide sequence ID" value="NZ_JADWOX010000019.1"/>
</dbReference>
<dbReference type="Pfam" id="PF04434">
    <property type="entry name" value="SWIM"/>
    <property type="match status" value="1"/>
</dbReference>
<evidence type="ECO:0000313" key="3">
    <source>
        <dbReference type="EMBL" id="MBI1686126.1"/>
    </source>
</evidence>
<organism evidence="3 4">
    <name type="scientific">Caulobacter hibisci</name>
    <dbReference type="NCBI Taxonomy" id="2035993"/>
    <lineage>
        <taxon>Bacteria</taxon>
        <taxon>Pseudomonadati</taxon>
        <taxon>Pseudomonadota</taxon>
        <taxon>Alphaproteobacteria</taxon>
        <taxon>Caulobacterales</taxon>
        <taxon>Caulobacteraceae</taxon>
        <taxon>Caulobacter</taxon>
    </lineage>
</organism>
<reference evidence="3 4" key="1">
    <citation type="submission" date="2020-11" db="EMBL/GenBank/DDBJ databases">
        <title>genome sequence of strain KACC 18849.</title>
        <authorList>
            <person name="Gao J."/>
            <person name="Zhang X."/>
        </authorList>
    </citation>
    <scope>NUCLEOTIDE SEQUENCE [LARGE SCALE GENOMIC DNA]</scope>
    <source>
        <strain evidence="3 4">KACC 18849</strain>
    </source>
</reference>
<keyword evidence="1" id="KW-0862">Zinc</keyword>